<evidence type="ECO:0000313" key="3">
    <source>
        <dbReference type="Proteomes" id="UP000245207"/>
    </source>
</evidence>
<accession>A0A2U1PKT9</accession>
<sequence length="198" mass="23063">MGRSGKTDRYKSNGYILLVLPESICKTMNGLCADLYKEKPTRLTKLDVSLKDPQRIVAMSERYRLKYRHAKIWEGLIAKRGEHTEFHFPPDCERRTDPVYWSDPEDDCCTGMILRSEGTTCSGYDYYNPYCDGISVCLFHAILDMFWMFYENYWFLRIWMLHCGVCSVAQICIFLSGKCVGFVLKLSFDCDGIMDRIV</sequence>
<reference evidence="2 3" key="1">
    <citation type="journal article" date="2018" name="Mol. Plant">
        <title>The genome of Artemisia annua provides insight into the evolution of Asteraceae family and artemisinin biosynthesis.</title>
        <authorList>
            <person name="Shen Q."/>
            <person name="Zhang L."/>
            <person name="Liao Z."/>
            <person name="Wang S."/>
            <person name="Yan T."/>
            <person name="Shi P."/>
            <person name="Liu M."/>
            <person name="Fu X."/>
            <person name="Pan Q."/>
            <person name="Wang Y."/>
            <person name="Lv Z."/>
            <person name="Lu X."/>
            <person name="Zhang F."/>
            <person name="Jiang W."/>
            <person name="Ma Y."/>
            <person name="Chen M."/>
            <person name="Hao X."/>
            <person name="Li L."/>
            <person name="Tang Y."/>
            <person name="Lv G."/>
            <person name="Zhou Y."/>
            <person name="Sun X."/>
            <person name="Brodelius P.E."/>
            <person name="Rose J.K.C."/>
            <person name="Tang K."/>
        </authorList>
    </citation>
    <scope>NUCLEOTIDE SEQUENCE [LARGE SCALE GENOMIC DNA]</scope>
    <source>
        <strain evidence="3">cv. Huhao1</strain>
        <tissue evidence="2">Leaf</tissue>
    </source>
</reference>
<name>A0A2U1PKT9_ARTAN</name>
<organism evidence="2 3">
    <name type="scientific">Artemisia annua</name>
    <name type="common">Sweet wormwood</name>
    <dbReference type="NCBI Taxonomy" id="35608"/>
    <lineage>
        <taxon>Eukaryota</taxon>
        <taxon>Viridiplantae</taxon>
        <taxon>Streptophyta</taxon>
        <taxon>Embryophyta</taxon>
        <taxon>Tracheophyta</taxon>
        <taxon>Spermatophyta</taxon>
        <taxon>Magnoliopsida</taxon>
        <taxon>eudicotyledons</taxon>
        <taxon>Gunneridae</taxon>
        <taxon>Pentapetalae</taxon>
        <taxon>asterids</taxon>
        <taxon>campanulids</taxon>
        <taxon>Asterales</taxon>
        <taxon>Asteraceae</taxon>
        <taxon>Asteroideae</taxon>
        <taxon>Anthemideae</taxon>
        <taxon>Artemisiinae</taxon>
        <taxon>Artemisia</taxon>
    </lineage>
</organism>
<gene>
    <name evidence="2" type="ORF">CTI12_AA140060</name>
</gene>
<comment type="caution">
    <text evidence="2">The sequence shown here is derived from an EMBL/GenBank/DDBJ whole genome shotgun (WGS) entry which is preliminary data.</text>
</comment>
<feature type="transmembrane region" description="Helical" evidence="1">
    <location>
        <begin position="156"/>
        <end position="175"/>
    </location>
</feature>
<evidence type="ECO:0000313" key="2">
    <source>
        <dbReference type="EMBL" id="PWA86371.1"/>
    </source>
</evidence>
<proteinExistence type="predicted"/>
<keyword evidence="1" id="KW-1133">Transmembrane helix</keyword>
<keyword evidence="1" id="KW-0812">Transmembrane</keyword>
<dbReference type="Proteomes" id="UP000245207">
    <property type="component" value="Unassembled WGS sequence"/>
</dbReference>
<protein>
    <submittedName>
        <fullName evidence="2">Uncharacterized protein</fullName>
    </submittedName>
</protein>
<keyword evidence="1" id="KW-0472">Membrane</keyword>
<evidence type="ECO:0000256" key="1">
    <source>
        <dbReference type="SAM" id="Phobius"/>
    </source>
</evidence>
<keyword evidence="3" id="KW-1185">Reference proteome</keyword>
<dbReference type="EMBL" id="PKPP01001028">
    <property type="protein sequence ID" value="PWA86371.1"/>
    <property type="molecule type" value="Genomic_DNA"/>
</dbReference>
<dbReference type="AlphaFoldDB" id="A0A2U1PKT9"/>